<dbReference type="AlphaFoldDB" id="A0A8J7K919"/>
<sequence length="158" mass="17226">MKSTTLFKLAVAALAALVTACTTNPTSAPEPSSPSPPVAASRPVAADRAPSVLIQGRSNKAILDDIVQWRTQQKKMTVRSRSSDRVELALSVQRTSTPTEARISYVISKEGDGVRLSARVFQFSYPGTTRETGLDVTQSMADKLQEELERYRKPASSW</sequence>
<feature type="chain" id="PRO_5035271670" description="Lipoprotein" evidence="2">
    <location>
        <begin position="29"/>
        <end position="158"/>
    </location>
</feature>
<gene>
    <name evidence="3" type="ORF">INR99_14470</name>
</gene>
<dbReference type="EMBL" id="JADFUA010000010">
    <property type="protein sequence ID" value="MBE9610543.1"/>
    <property type="molecule type" value="Genomic_DNA"/>
</dbReference>
<comment type="caution">
    <text evidence="3">The sequence shown here is derived from an EMBL/GenBank/DDBJ whole genome shotgun (WGS) entry which is preliminary data.</text>
</comment>
<reference evidence="3 4" key="1">
    <citation type="submission" date="2020-10" db="EMBL/GenBank/DDBJ databases">
        <title>The genome sequence of Chitinilyticum litopenaei 4Y14.</title>
        <authorList>
            <person name="Liu Y."/>
        </authorList>
    </citation>
    <scope>NUCLEOTIDE SEQUENCE [LARGE SCALE GENOMIC DNA]</scope>
    <source>
        <strain evidence="3 4">4Y14</strain>
    </source>
</reference>
<keyword evidence="2" id="KW-0732">Signal</keyword>
<evidence type="ECO:0000313" key="3">
    <source>
        <dbReference type="EMBL" id="MBE9610543.1"/>
    </source>
</evidence>
<dbReference type="Proteomes" id="UP000604481">
    <property type="component" value="Unassembled WGS sequence"/>
</dbReference>
<accession>A0A8J7K919</accession>
<feature type="compositionally biased region" description="Low complexity" evidence="1">
    <location>
        <begin position="38"/>
        <end position="50"/>
    </location>
</feature>
<evidence type="ECO:0000256" key="2">
    <source>
        <dbReference type="SAM" id="SignalP"/>
    </source>
</evidence>
<dbReference type="PROSITE" id="PS51257">
    <property type="entry name" value="PROKAR_LIPOPROTEIN"/>
    <property type="match status" value="1"/>
</dbReference>
<organism evidence="3 4">
    <name type="scientific">Chitinilyticum piscinae</name>
    <dbReference type="NCBI Taxonomy" id="2866724"/>
    <lineage>
        <taxon>Bacteria</taxon>
        <taxon>Pseudomonadati</taxon>
        <taxon>Pseudomonadota</taxon>
        <taxon>Betaproteobacteria</taxon>
        <taxon>Neisseriales</taxon>
        <taxon>Chitinibacteraceae</taxon>
        <taxon>Chitinilyticum</taxon>
    </lineage>
</organism>
<dbReference type="RefSeq" id="WP_194117087.1">
    <property type="nucleotide sequence ID" value="NZ_JADFUA010000010.1"/>
</dbReference>
<keyword evidence="4" id="KW-1185">Reference proteome</keyword>
<evidence type="ECO:0008006" key="5">
    <source>
        <dbReference type="Google" id="ProtNLM"/>
    </source>
</evidence>
<proteinExistence type="predicted"/>
<feature type="region of interest" description="Disordered" evidence="1">
    <location>
        <begin position="23"/>
        <end position="50"/>
    </location>
</feature>
<feature type="signal peptide" evidence="2">
    <location>
        <begin position="1"/>
        <end position="28"/>
    </location>
</feature>
<evidence type="ECO:0000313" key="4">
    <source>
        <dbReference type="Proteomes" id="UP000604481"/>
    </source>
</evidence>
<name>A0A8J7K919_9NEIS</name>
<protein>
    <recommendedName>
        <fullName evidence="5">Lipoprotein</fullName>
    </recommendedName>
</protein>
<evidence type="ECO:0000256" key="1">
    <source>
        <dbReference type="SAM" id="MobiDB-lite"/>
    </source>
</evidence>